<evidence type="ECO:0000313" key="2">
    <source>
        <dbReference type="Proteomes" id="UP001203945"/>
    </source>
</evidence>
<name>A0ABT1MW22_9RHOB</name>
<dbReference type="Proteomes" id="UP001203945">
    <property type="component" value="Unassembled WGS sequence"/>
</dbReference>
<gene>
    <name evidence="1" type="ORF">MLD63_14020</name>
</gene>
<evidence type="ECO:0000313" key="1">
    <source>
        <dbReference type="EMBL" id="MCQ0971538.1"/>
    </source>
</evidence>
<sequence>MQIAAVFISFLLGILATVFVQPWLSRIQNDISSIADLMFDINKLEDLAIEYWSQSGGTAEARKLESQIHGGFAATTHFDYQRICGSRTDQFRNLDLEIHDEITGGNFEGADRAPEYARIISILHKTHEMKFLLREIKRSQYWFK</sequence>
<dbReference type="RefSeq" id="WP_255330548.1">
    <property type="nucleotide sequence ID" value="NZ_JAKZEU010000005.1"/>
</dbReference>
<proteinExistence type="predicted"/>
<accession>A0ABT1MW22</accession>
<keyword evidence="2" id="KW-1185">Reference proteome</keyword>
<organism evidence="1 2">
    <name type="scientific">Paracoccus albicereus</name>
    <dbReference type="NCBI Taxonomy" id="2922394"/>
    <lineage>
        <taxon>Bacteria</taxon>
        <taxon>Pseudomonadati</taxon>
        <taxon>Pseudomonadota</taxon>
        <taxon>Alphaproteobacteria</taxon>
        <taxon>Rhodobacterales</taxon>
        <taxon>Paracoccaceae</taxon>
        <taxon>Paracoccus</taxon>
    </lineage>
</organism>
<protein>
    <submittedName>
        <fullName evidence="1">Uncharacterized protein</fullName>
    </submittedName>
</protein>
<dbReference type="EMBL" id="JAKZEU010000005">
    <property type="protein sequence ID" value="MCQ0971538.1"/>
    <property type="molecule type" value="Genomic_DNA"/>
</dbReference>
<reference evidence="1 2" key="1">
    <citation type="submission" date="2022-03" db="EMBL/GenBank/DDBJ databases">
        <authorList>
            <person name="He Y."/>
        </authorList>
    </citation>
    <scope>NUCLEOTIDE SEQUENCE [LARGE SCALE GENOMIC DNA]</scope>
    <source>
        <strain evidence="1 2">TK19116</strain>
    </source>
</reference>
<comment type="caution">
    <text evidence="1">The sequence shown here is derived from an EMBL/GenBank/DDBJ whole genome shotgun (WGS) entry which is preliminary data.</text>
</comment>